<feature type="region of interest" description="Disordered" evidence="1">
    <location>
        <begin position="263"/>
        <end position="284"/>
    </location>
</feature>
<feature type="transmembrane region" description="Helical" evidence="2">
    <location>
        <begin position="72"/>
        <end position="100"/>
    </location>
</feature>
<feature type="transmembrane region" description="Helical" evidence="2">
    <location>
        <begin position="107"/>
        <end position="125"/>
    </location>
</feature>
<dbReference type="RefSeq" id="WP_061559472.1">
    <property type="nucleotide sequence ID" value="NZ_CP092424.2"/>
</dbReference>
<evidence type="ECO:0000313" key="6">
    <source>
        <dbReference type="Proteomes" id="UP001055171"/>
    </source>
</evidence>
<keyword evidence="6" id="KW-1185">Reference proteome</keyword>
<dbReference type="EMBL" id="CTEE01000003">
    <property type="protein sequence ID" value="CQD24648.1"/>
    <property type="molecule type" value="Genomic_DNA"/>
</dbReference>
<evidence type="ECO:0000256" key="1">
    <source>
        <dbReference type="SAM" id="MobiDB-lite"/>
    </source>
</evidence>
<dbReference type="AlphaFoldDB" id="A0A0E4H299"/>
<evidence type="ECO:0008006" key="7">
    <source>
        <dbReference type="Google" id="ProtNLM"/>
    </source>
</evidence>
<accession>A0A0E4H299</accession>
<gene>
    <name evidence="3" type="ORF">BN1232_06307</name>
    <name evidence="4" type="ORF">MJO58_27940</name>
</gene>
<keyword evidence="2" id="KW-0812">Transmembrane</keyword>
<reference evidence="4" key="2">
    <citation type="submission" date="2022-08" db="EMBL/GenBank/DDBJ databases">
        <title>Complete genome sequence of 14 non-tuberculosis mycobacteria type-strains.</title>
        <authorList>
            <person name="Igarashi Y."/>
            <person name="Osugi A."/>
            <person name="Mitarai S."/>
        </authorList>
    </citation>
    <scope>NUCLEOTIDE SEQUENCE</scope>
    <source>
        <strain evidence="4">ATCC 51985</strain>
        <plasmid evidence="4">unnamed1</plasmid>
    </source>
</reference>
<geneLocation type="plasmid" evidence="4 6">
    <name>unnamed1</name>
</geneLocation>
<evidence type="ECO:0000313" key="4">
    <source>
        <dbReference type="EMBL" id="ULP45401.1"/>
    </source>
</evidence>
<dbReference type="EMBL" id="CP092424">
    <property type="protein sequence ID" value="ULP45401.1"/>
    <property type="molecule type" value="Genomic_DNA"/>
</dbReference>
<reference evidence="3 5" key="1">
    <citation type="submission" date="2015-03" db="EMBL/GenBank/DDBJ databases">
        <authorList>
            <person name="Urmite Genomes"/>
        </authorList>
    </citation>
    <scope>NUCLEOTIDE SEQUENCE [LARGE SCALE GENOMIC DNA]</scope>
    <source>
        <strain evidence="3 5">CSUR P1491</strain>
    </source>
</reference>
<feature type="transmembrane region" description="Helical" evidence="2">
    <location>
        <begin position="137"/>
        <end position="158"/>
    </location>
</feature>
<sequence>MPADIFDDQRRAWIAAHAGIFVFQKRRAELLAKKIRARTRSDVGARPDPHDDVVALPFPMRSPTSASGSFEAALVLTCATIAPLGWLAGKLTYLLIVTLIPERLRAYPIPALLWGAALAALPLPFYNPSPSLWGQLIIPWLLVQLPATLLTAAVYGVLEGWLAVEGSSDWWPLTPEAVDVDDDLILGPTLPMTTVLDPPPEPGPSRRIPPSLHARRRTPPPIRWAPILSGAAIIAAIASWCLICAISALLGSTNQHFEPVNSEAVSQNSTNEQETVASRGVVGA</sequence>
<evidence type="ECO:0000256" key="2">
    <source>
        <dbReference type="SAM" id="Phobius"/>
    </source>
</evidence>
<keyword evidence="2" id="KW-0472">Membrane</keyword>
<name>A0A0E4H299_MYCLN</name>
<dbReference type="Proteomes" id="UP000199251">
    <property type="component" value="Unassembled WGS sequence"/>
</dbReference>
<keyword evidence="2" id="KW-1133">Transmembrane helix</keyword>
<organism evidence="3 5">
    <name type="scientific">Mycobacterium lentiflavum</name>
    <dbReference type="NCBI Taxonomy" id="141349"/>
    <lineage>
        <taxon>Bacteria</taxon>
        <taxon>Bacillati</taxon>
        <taxon>Actinomycetota</taxon>
        <taxon>Actinomycetes</taxon>
        <taxon>Mycobacteriales</taxon>
        <taxon>Mycobacteriaceae</taxon>
        <taxon>Mycobacterium</taxon>
        <taxon>Mycobacterium simiae complex</taxon>
    </lineage>
</organism>
<feature type="compositionally biased region" description="Polar residues" evidence="1">
    <location>
        <begin position="263"/>
        <end position="276"/>
    </location>
</feature>
<dbReference type="OrthoDB" id="4697037at2"/>
<evidence type="ECO:0000313" key="5">
    <source>
        <dbReference type="Proteomes" id="UP000199251"/>
    </source>
</evidence>
<proteinExistence type="predicted"/>
<feature type="transmembrane region" description="Helical" evidence="2">
    <location>
        <begin position="224"/>
        <end position="250"/>
    </location>
</feature>
<feature type="region of interest" description="Disordered" evidence="1">
    <location>
        <begin position="195"/>
        <end position="217"/>
    </location>
</feature>
<evidence type="ECO:0000313" key="3">
    <source>
        <dbReference type="EMBL" id="CQD24648.1"/>
    </source>
</evidence>
<keyword evidence="4" id="KW-0614">Plasmid</keyword>
<dbReference type="Proteomes" id="UP001055171">
    <property type="component" value="Plasmid unnamed1"/>
</dbReference>
<protein>
    <recommendedName>
        <fullName evidence="7">Transmembrane protein</fullName>
    </recommendedName>
</protein>
<dbReference type="STRING" id="141349.BN1232_06307"/>